<gene>
    <name evidence="1" type="ORF">I8752_03390</name>
</gene>
<evidence type="ECO:0000313" key="2">
    <source>
        <dbReference type="Proteomes" id="UP000662314"/>
    </source>
</evidence>
<reference evidence="1 2" key="1">
    <citation type="journal article" date="2021" name="Int. J. Syst. Evol. Microbiol.">
        <title>Amazonocrinis nigriterrae gen. nov., sp. nov., Atlanticothrix silvestris gen. nov., sp. nov. and Dendronalium phyllosphericum gen. nov., sp. nov., nostocacean cyanobacteria from Brazilian environments.</title>
        <authorList>
            <person name="Alvarenga D.O."/>
            <person name="Andreote A.P.D."/>
            <person name="Branco L.H.Z."/>
            <person name="Delbaje E."/>
            <person name="Cruz R.B."/>
            <person name="Varani A.M."/>
            <person name="Fiore M.F."/>
        </authorList>
    </citation>
    <scope>NUCLEOTIDE SEQUENCE [LARGE SCALE GENOMIC DNA]</scope>
    <source>
        <strain evidence="1 2">CENA369</strain>
    </source>
</reference>
<sequence length="246" mass="28365">MALKNLWEQGRQERLQITAERRQQVNQWKQLTQQELQLQADLLHQELSSFVSSLHNNRKLQQQQFQQEIVERQLETLQMKTDVWQHQQEYRQERAAKAQALFQDLQNFRAILHNSVWGDYSHGQAVSPTPTKKEKLVATVSPTLAKNEKLVATVPKWSISRSSIKATGFRPAVNTMTKKAPALNGDAVKSKVLQYIQQAQGATLIEIEEVIGLSRVETINILRSSIKQGVLEQRDRQYFIRQQAIS</sequence>
<keyword evidence="2" id="KW-1185">Reference proteome</keyword>
<protein>
    <submittedName>
        <fullName evidence="1">Gas vesicle protein GvpC</fullName>
    </submittedName>
</protein>
<dbReference type="Proteomes" id="UP000662314">
    <property type="component" value="Unassembled WGS sequence"/>
</dbReference>
<organism evidence="1 2">
    <name type="scientific">Dendronalium phyllosphericum CENA369</name>
    <dbReference type="NCBI Taxonomy" id="1725256"/>
    <lineage>
        <taxon>Bacteria</taxon>
        <taxon>Bacillati</taxon>
        <taxon>Cyanobacteriota</taxon>
        <taxon>Cyanophyceae</taxon>
        <taxon>Nostocales</taxon>
        <taxon>Nostocaceae</taxon>
        <taxon>Dendronalium</taxon>
        <taxon>Dendronalium phyllosphericum</taxon>
    </lineage>
</organism>
<dbReference type="AlphaFoldDB" id="A0A8J7I355"/>
<dbReference type="RefSeq" id="WP_214430922.1">
    <property type="nucleotide sequence ID" value="NZ_CAWPUQ010000306.1"/>
</dbReference>
<name>A0A8J7I355_9NOST</name>
<dbReference type="EMBL" id="JAECZA010000007">
    <property type="protein sequence ID" value="MBH8572091.1"/>
    <property type="molecule type" value="Genomic_DNA"/>
</dbReference>
<proteinExistence type="predicted"/>
<comment type="caution">
    <text evidence="1">The sequence shown here is derived from an EMBL/GenBank/DDBJ whole genome shotgun (WGS) entry which is preliminary data.</text>
</comment>
<accession>A0A8J7I355</accession>
<evidence type="ECO:0000313" key="1">
    <source>
        <dbReference type="EMBL" id="MBH8572091.1"/>
    </source>
</evidence>